<dbReference type="InterPro" id="IPR037113">
    <property type="entry name" value="Hat1_N_sf"/>
</dbReference>
<dbReference type="EC" id="2.3.1.48" evidence="2 7"/>
<dbReference type="GO" id="GO:0005737">
    <property type="term" value="C:cytoplasm"/>
    <property type="evidence" value="ECO:0007669"/>
    <property type="project" value="UniProtKB-SubCell"/>
</dbReference>
<dbReference type="GO" id="GO:0005634">
    <property type="term" value="C:nucleus"/>
    <property type="evidence" value="ECO:0007669"/>
    <property type="project" value="UniProtKB-SubCell"/>
</dbReference>
<evidence type="ECO:0000256" key="6">
    <source>
        <dbReference type="ARBA" id="ARBA00048017"/>
    </source>
</evidence>
<gene>
    <name evidence="13" type="ORF">GQX73_g7735</name>
</gene>
<dbReference type="InterPro" id="IPR017380">
    <property type="entry name" value="Hist_AcTrfase_B-typ_cat-su"/>
</dbReference>
<feature type="site" description="Interaction with histone H4 N-terminus" evidence="10">
    <location>
        <position position="183"/>
    </location>
</feature>
<dbReference type="FunCoup" id="A0A7C8INR0">
    <property type="interactions" value="1050"/>
</dbReference>
<comment type="subunit">
    <text evidence="7">Component of the HAT-B complex composed of at least HAT1 and HAT2. The HAT-B complex binds to histone H4 tail.</text>
</comment>
<keyword evidence="7" id="KW-0963">Cytoplasm</keyword>
<dbReference type="GO" id="GO:0000781">
    <property type="term" value="C:chromosome, telomeric region"/>
    <property type="evidence" value="ECO:0007669"/>
    <property type="project" value="GOC"/>
</dbReference>
<comment type="similarity">
    <text evidence="1 7">Belongs to the HAT1 family.</text>
</comment>
<evidence type="ECO:0000256" key="7">
    <source>
        <dbReference type="PIRNR" id="PIRNR038084"/>
    </source>
</evidence>
<evidence type="ECO:0000313" key="13">
    <source>
        <dbReference type="EMBL" id="KAF2965823.1"/>
    </source>
</evidence>
<dbReference type="InterPro" id="IPR019467">
    <property type="entry name" value="Hat1_N"/>
</dbReference>
<evidence type="ECO:0000256" key="4">
    <source>
        <dbReference type="ARBA" id="ARBA00022679"/>
    </source>
</evidence>
<evidence type="ECO:0000256" key="11">
    <source>
        <dbReference type="SAM" id="MobiDB-lite"/>
    </source>
</evidence>
<dbReference type="InParanoid" id="A0A7C8INR0"/>
<feature type="active site" description="Proton donor/acceptor" evidence="8">
    <location>
        <position position="297"/>
    </location>
</feature>
<evidence type="ECO:0000256" key="8">
    <source>
        <dbReference type="PIRSR" id="PIRSR038084-1"/>
    </source>
</evidence>
<proteinExistence type="inferred from homology"/>
<dbReference type="OrthoDB" id="10253098at2759"/>
<keyword evidence="14" id="KW-1185">Reference proteome</keyword>
<dbReference type="InterPro" id="IPR016181">
    <property type="entry name" value="Acyl_CoA_acyltransferase"/>
</dbReference>
<evidence type="ECO:0000313" key="14">
    <source>
        <dbReference type="Proteomes" id="UP000481858"/>
    </source>
</evidence>
<keyword evidence="7" id="KW-0539">Nucleus</keyword>
<dbReference type="CDD" id="cd04301">
    <property type="entry name" value="NAT_SF"/>
    <property type="match status" value="1"/>
</dbReference>
<comment type="caution">
    <text evidence="13">The sequence shown here is derived from an EMBL/GenBank/DDBJ whole genome shotgun (WGS) entry which is preliminary data.</text>
</comment>
<keyword evidence="4 7" id="KW-0808">Transferase</keyword>
<evidence type="ECO:0000256" key="2">
    <source>
        <dbReference type="ARBA" id="ARBA00013184"/>
    </source>
</evidence>
<feature type="domain" description="Histone acetyl transferase HAT1 N-terminal" evidence="12">
    <location>
        <begin position="5"/>
        <end position="161"/>
    </location>
</feature>
<evidence type="ECO:0000256" key="10">
    <source>
        <dbReference type="PIRSR" id="PIRSR038084-3"/>
    </source>
</evidence>
<evidence type="ECO:0000259" key="12">
    <source>
        <dbReference type="Pfam" id="PF10394"/>
    </source>
</evidence>
<name>A0A7C8INR0_9PEZI</name>
<dbReference type="EMBL" id="WUBL01000104">
    <property type="protein sequence ID" value="KAF2965823.1"/>
    <property type="molecule type" value="Genomic_DNA"/>
</dbReference>
<evidence type="ECO:0000256" key="1">
    <source>
        <dbReference type="ARBA" id="ARBA00010543"/>
    </source>
</evidence>
<comment type="catalytic activity">
    <reaction evidence="6 7">
        <text>L-lysyl-[protein] + acetyl-CoA = N(6)-acetyl-L-lysyl-[protein] + CoA + H(+)</text>
        <dbReference type="Rhea" id="RHEA:45948"/>
        <dbReference type="Rhea" id="RHEA-COMP:9752"/>
        <dbReference type="Rhea" id="RHEA-COMP:10731"/>
        <dbReference type="ChEBI" id="CHEBI:15378"/>
        <dbReference type="ChEBI" id="CHEBI:29969"/>
        <dbReference type="ChEBI" id="CHEBI:57287"/>
        <dbReference type="ChEBI" id="CHEBI:57288"/>
        <dbReference type="ChEBI" id="CHEBI:61930"/>
        <dbReference type="EC" id="2.3.1.48"/>
    </reaction>
</comment>
<dbReference type="Pfam" id="PF10394">
    <property type="entry name" value="Hat1_N"/>
    <property type="match status" value="1"/>
</dbReference>
<comment type="subcellular location">
    <subcellularLocation>
        <location evidence="7">Cytoplasm</location>
    </subcellularLocation>
    <subcellularLocation>
        <location evidence="7">Nucleus</location>
    </subcellularLocation>
</comment>
<feature type="region of interest" description="Interaction with histone H4 N-terminus" evidence="9">
    <location>
        <begin position="212"/>
        <end position="214"/>
    </location>
</feature>
<feature type="binding site" evidence="9">
    <location>
        <begin position="262"/>
        <end position="264"/>
    </location>
    <ligand>
        <name>acetyl-CoA</name>
        <dbReference type="ChEBI" id="CHEBI:57288"/>
    </ligand>
</feature>
<evidence type="ECO:0000256" key="3">
    <source>
        <dbReference type="ARBA" id="ARBA00021268"/>
    </source>
</evidence>
<accession>A0A7C8INR0</accession>
<dbReference type="Gene3D" id="3.90.360.10">
    <property type="entry name" value="Histone acetyl transferase 1 (HAT1), N-terminal domain"/>
    <property type="match status" value="1"/>
</dbReference>
<organism evidence="13 14">
    <name type="scientific">Xylaria multiplex</name>
    <dbReference type="NCBI Taxonomy" id="323545"/>
    <lineage>
        <taxon>Eukaryota</taxon>
        <taxon>Fungi</taxon>
        <taxon>Dikarya</taxon>
        <taxon>Ascomycota</taxon>
        <taxon>Pezizomycotina</taxon>
        <taxon>Sordariomycetes</taxon>
        <taxon>Xylariomycetidae</taxon>
        <taxon>Xylariales</taxon>
        <taxon>Xylariaceae</taxon>
        <taxon>Xylaria</taxon>
    </lineage>
</organism>
<feature type="region of interest" description="Interaction with histone H4 N-terminus" evidence="9">
    <location>
        <begin position="42"/>
        <end position="44"/>
    </location>
</feature>
<evidence type="ECO:0000256" key="9">
    <source>
        <dbReference type="PIRSR" id="PIRSR038084-2"/>
    </source>
</evidence>
<sequence>MEEEWTANANEALTISLVKPSTPAISKVSSFHPNFTYPIFGEDERIFGYKGLKVNLQFDARNLRPHLSVSSAKKFPPVGEVEALNIREVLKEFLPGVAFQTRAEYEKAINDVQDTWTPPGTLVNTTEKNGETYEIWRGTLADPAVRQLIRRIQVTVLFFIEGGSYIALDANGKDDPDYSLARWIVFFVYKKQDIPSAAEKYEYTFQGFSTVYDFWMYQHPFPASNARENNTPIQSKRDDSWELPQGDLDLANLPRRARISQFIILPPYQGKGVGALLYDTIFELCIADPSTKEITVEDPNEDFDLLRDICDLKYLRKNVPEFAVLKVNGNVAIPEKGGLLHNNTQISSDDSAGSSTDGIVDISKLEELRLKSKIAPRQFWRLVEMHLMSTLPASVRPQADAESMKPPAPKADQRVYSLWRLLLKQRLYRRNVLILAELETTERIIKLNETVNNVEWEYAKILERLQPKITVANGKRKVNGDADEDMPSSKKARVNDI</sequence>
<dbReference type="GO" id="GO:0031509">
    <property type="term" value="P:subtelomeric heterochromatin formation"/>
    <property type="evidence" value="ECO:0007669"/>
    <property type="project" value="InterPro"/>
</dbReference>
<feature type="region of interest" description="Disordered" evidence="11">
    <location>
        <begin position="476"/>
        <end position="497"/>
    </location>
</feature>
<dbReference type="Proteomes" id="UP000481858">
    <property type="component" value="Unassembled WGS sequence"/>
</dbReference>
<protein>
    <recommendedName>
        <fullName evidence="3 7">Histone acetyltransferase type B catalytic subunit</fullName>
        <ecNumber evidence="2 7">2.3.1.48</ecNumber>
    </recommendedName>
</protein>
<reference evidence="13 14" key="1">
    <citation type="submission" date="2019-12" db="EMBL/GenBank/DDBJ databases">
        <title>Draft genome sequence of the ascomycete Xylaria multiplex DSM 110363.</title>
        <authorList>
            <person name="Buettner E."/>
            <person name="Kellner H."/>
        </authorList>
    </citation>
    <scope>NUCLEOTIDE SEQUENCE [LARGE SCALE GENOMIC DNA]</scope>
    <source>
        <strain evidence="13 14">DSM 110363</strain>
    </source>
</reference>
<dbReference type="PIRSF" id="PIRSF038084">
    <property type="entry name" value="HAT-B_cat"/>
    <property type="match status" value="1"/>
</dbReference>
<comment type="function">
    <text evidence="7">Catalytic component of the histone acetylase B (HAT-B) complex. Has intrinsic substrate specificity that modifies lysine in recognition sequence GXGKXG. Involved in DNA double-strand break repair.</text>
</comment>
<dbReference type="Pfam" id="PF21184">
    <property type="entry name" value="HAT1_C_fung"/>
    <property type="match status" value="1"/>
</dbReference>
<dbReference type="PANTHER" id="PTHR12046">
    <property type="entry name" value="HISTONE ACETYLTRANSFERASE TYPE B CATALYTIC SUBUNIT"/>
    <property type="match status" value="1"/>
</dbReference>
<dbReference type="SUPFAM" id="SSF55729">
    <property type="entry name" value="Acyl-CoA N-acyltransferases (Nat)"/>
    <property type="match status" value="1"/>
</dbReference>
<keyword evidence="5 7" id="KW-0012">Acyltransferase</keyword>
<dbReference type="AlphaFoldDB" id="A0A7C8INR0"/>
<evidence type="ECO:0000256" key="5">
    <source>
        <dbReference type="ARBA" id="ARBA00023315"/>
    </source>
</evidence>
<dbReference type="Gene3D" id="3.40.630.30">
    <property type="match status" value="1"/>
</dbReference>
<dbReference type="GO" id="GO:0004402">
    <property type="term" value="F:histone acetyltransferase activity"/>
    <property type="evidence" value="ECO:0007669"/>
    <property type="project" value="UniProtKB-UniRule"/>
</dbReference>
<feature type="binding site" evidence="9">
    <location>
        <position position="300"/>
    </location>
    <ligand>
        <name>acetyl-CoA</name>
        <dbReference type="ChEBI" id="CHEBI:57288"/>
    </ligand>
</feature>